<dbReference type="EMBL" id="MT145164">
    <property type="protein sequence ID" value="QJI04266.1"/>
    <property type="molecule type" value="Genomic_DNA"/>
</dbReference>
<name>A0A6M3Y6M5_9ZZZZ</name>
<reference evidence="1" key="1">
    <citation type="submission" date="2020-03" db="EMBL/GenBank/DDBJ databases">
        <title>The deep terrestrial virosphere.</title>
        <authorList>
            <person name="Holmfeldt K."/>
            <person name="Nilsson E."/>
            <person name="Simone D."/>
            <person name="Lopez-Fernandez M."/>
            <person name="Wu X."/>
            <person name="de Brujin I."/>
            <person name="Lundin D."/>
            <person name="Andersson A."/>
            <person name="Bertilsson S."/>
            <person name="Dopson M."/>
        </authorList>
    </citation>
    <scope>NUCLEOTIDE SEQUENCE</scope>
    <source>
        <strain evidence="1">TM448B07095</strain>
    </source>
</reference>
<organism evidence="1">
    <name type="scientific">viral metagenome</name>
    <dbReference type="NCBI Taxonomy" id="1070528"/>
    <lineage>
        <taxon>unclassified sequences</taxon>
        <taxon>metagenomes</taxon>
        <taxon>organismal metagenomes</taxon>
    </lineage>
</organism>
<dbReference type="AlphaFoldDB" id="A0A6M3Y6M5"/>
<gene>
    <name evidence="1" type="ORF">TM448B07095_0002</name>
</gene>
<proteinExistence type="predicted"/>
<protein>
    <submittedName>
        <fullName evidence="1">Uncharacterized protein</fullName>
    </submittedName>
</protein>
<sequence length="110" mass="12157">MDTVTLPKKVFDEILVTMAHAQIFIKTRQKMHPDGIALYEELFISLDKYASRQVSGVGQTEGMQNCGICGQLIIGDTCNCSYMPHVDGAESRSWTVIQINGLVIESAFVC</sequence>
<evidence type="ECO:0000313" key="1">
    <source>
        <dbReference type="EMBL" id="QJI04266.1"/>
    </source>
</evidence>
<accession>A0A6M3Y6M5</accession>